<dbReference type="InterPro" id="IPR050490">
    <property type="entry name" value="Bact_solute-bd_prot1"/>
</dbReference>
<dbReference type="PANTHER" id="PTHR43649">
    <property type="entry name" value="ARABINOSE-BINDING PROTEIN-RELATED"/>
    <property type="match status" value="1"/>
</dbReference>
<dbReference type="AlphaFoldDB" id="A0A7K3THW3"/>
<proteinExistence type="inferred from homology"/>
<keyword evidence="6" id="KW-1185">Reference proteome</keyword>
<dbReference type="Pfam" id="PF01547">
    <property type="entry name" value="SBP_bac_1"/>
    <property type="match status" value="1"/>
</dbReference>
<dbReference type="Proteomes" id="UP000469763">
    <property type="component" value="Unassembled WGS sequence"/>
</dbReference>
<organism evidence="5 6">
    <name type="scientific">Bifidobacterium avesanii</name>
    <dbReference type="NCBI Taxonomy" id="1798157"/>
    <lineage>
        <taxon>Bacteria</taxon>
        <taxon>Bacillati</taxon>
        <taxon>Actinomycetota</taxon>
        <taxon>Actinomycetes</taxon>
        <taxon>Bifidobacteriales</taxon>
        <taxon>Bifidobacteriaceae</taxon>
        <taxon>Bifidobacterium</taxon>
    </lineage>
</organism>
<name>A0A7K3THW3_9BIFI</name>
<dbReference type="GO" id="GO:0030313">
    <property type="term" value="C:cell envelope"/>
    <property type="evidence" value="ECO:0007669"/>
    <property type="project" value="UniProtKB-SubCell"/>
</dbReference>
<evidence type="ECO:0000256" key="3">
    <source>
        <dbReference type="ARBA" id="ARBA00022448"/>
    </source>
</evidence>
<comment type="subcellular location">
    <subcellularLocation>
        <location evidence="1">Cell envelope</location>
    </subcellularLocation>
</comment>
<sequence>MRGVHAPCTAMKGRTMKYPRLETMLIRTTAAVCAGAAALSLAACGAGGGTANGQPEGDVTIGISFWGPDSRVRLTQQVIDGFEKEHPNIHVEEQYSDWSGYWDKLATQVAGNNAPDVLSIDEMYLASYASQGILADLSAYSDTIDVSQFDQSLVDMGKIDGTWYGIANSLQAYAVTVNKDLLAQYGFELPDTSTWTWDDFKAFAKEVYRKSDGKVIGAFPMRNAYGLQLWARQHGESLFDGDKVAISPELLTEFLNMPAQWAKEGLYDFNV</sequence>
<evidence type="ECO:0000256" key="2">
    <source>
        <dbReference type="ARBA" id="ARBA00008520"/>
    </source>
</evidence>
<evidence type="ECO:0000256" key="1">
    <source>
        <dbReference type="ARBA" id="ARBA00004196"/>
    </source>
</evidence>
<keyword evidence="4" id="KW-0732">Signal</keyword>
<dbReference type="PANTHER" id="PTHR43649:SF31">
    <property type="entry name" value="SN-GLYCEROL-3-PHOSPHATE-BINDING PERIPLASMIC PROTEIN UGPB"/>
    <property type="match status" value="1"/>
</dbReference>
<evidence type="ECO:0000256" key="4">
    <source>
        <dbReference type="ARBA" id="ARBA00022729"/>
    </source>
</evidence>
<protein>
    <submittedName>
        <fullName evidence="5">Extracellular solute-binding protein</fullName>
    </submittedName>
</protein>
<keyword evidence="3" id="KW-0813">Transport</keyword>
<dbReference type="SUPFAM" id="SSF53850">
    <property type="entry name" value="Periplasmic binding protein-like II"/>
    <property type="match status" value="1"/>
</dbReference>
<dbReference type="Gene3D" id="3.40.190.10">
    <property type="entry name" value="Periplasmic binding protein-like II"/>
    <property type="match status" value="1"/>
</dbReference>
<dbReference type="InterPro" id="IPR006059">
    <property type="entry name" value="SBP"/>
</dbReference>
<comment type="caution">
    <text evidence="5">The sequence shown here is derived from an EMBL/GenBank/DDBJ whole genome shotgun (WGS) entry which is preliminary data.</text>
</comment>
<evidence type="ECO:0000313" key="6">
    <source>
        <dbReference type="Proteomes" id="UP000469763"/>
    </source>
</evidence>
<dbReference type="OrthoDB" id="7918484at2"/>
<dbReference type="EMBL" id="WHZY01000007">
    <property type="protein sequence ID" value="NEG78506.1"/>
    <property type="molecule type" value="Genomic_DNA"/>
</dbReference>
<comment type="similarity">
    <text evidence="2">Belongs to the bacterial solute-binding protein 1 family.</text>
</comment>
<evidence type="ECO:0000313" key="5">
    <source>
        <dbReference type="EMBL" id="NEG78506.1"/>
    </source>
</evidence>
<gene>
    <name evidence="5" type="ORF">GFD22_05890</name>
</gene>
<reference evidence="5 6" key="1">
    <citation type="submission" date="2019-10" db="EMBL/GenBank/DDBJ databases">
        <title>Bifidobacterium from non-human primates.</title>
        <authorList>
            <person name="Modesto M."/>
        </authorList>
    </citation>
    <scope>NUCLEOTIDE SEQUENCE [LARGE SCALE GENOMIC DNA]</scope>
    <source>
        <strain evidence="5 6">TREC</strain>
    </source>
</reference>
<accession>A0A7K3THW3</accession>